<sequence length="39" mass="4480">MTSKIHNRDFVLSRKFLKFPGVKKLIAVLNLLLLLLCPV</sequence>
<reference evidence="1" key="1">
    <citation type="submission" date="2014-11" db="EMBL/GenBank/DDBJ databases">
        <authorList>
            <person name="Amaro Gonzalez C."/>
        </authorList>
    </citation>
    <scope>NUCLEOTIDE SEQUENCE</scope>
</reference>
<reference evidence="1" key="2">
    <citation type="journal article" date="2015" name="Fish Shellfish Immunol.">
        <title>Early steps in the European eel (Anguilla anguilla)-Vibrio vulnificus interaction in the gills: Role of the RtxA13 toxin.</title>
        <authorList>
            <person name="Callol A."/>
            <person name="Pajuelo D."/>
            <person name="Ebbesson L."/>
            <person name="Teles M."/>
            <person name="MacKenzie S."/>
            <person name="Amaro C."/>
        </authorList>
    </citation>
    <scope>NUCLEOTIDE SEQUENCE</scope>
</reference>
<evidence type="ECO:0000313" key="1">
    <source>
        <dbReference type="EMBL" id="JAH14074.1"/>
    </source>
</evidence>
<proteinExistence type="predicted"/>
<accession>A0A0E9QBC9</accession>
<protein>
    <submittedName>
        <fullName evidence="1">Uncharacterized protein</fullName>
    </submittedName>
</protein>
<name>A0A0E9QBC9_ANGAN</name>
<dbReference type="AlphaFoldDB" id="A0A0E9QBC9"/>
<organism evidence="1">
    <name type="scientific">Anguilla anguilla</name>
    <name type="common">European freshwater eel</name>
    <name type="synonym">Muraena anguilla</name>
    <dbReference type="NCBI Taxonomy" id="7936"/>
    <lineage>
        <taxon>Eukaryota</taxon>
        <taxon>Metazoa</taxon>
        <taxon>Chordata</taxon>
        <taxon>Craniata</taxon>
        <taxon>Vertebrata</taxon>
        <taxon>Euteleostomi</taxon>
        <taxon>Actinopterygii</taxon>
        <taxon>Neopterygii</taxon>
        <taxon>Teleostei</taxon>
        <taxon>Anguilliformes</taxon>
        <taxon>Anguillidae</taxon>
        <taxon>Anguilla</taxon>
    </lineage>
</organism>
<dbReference type="EMBL" id="GBXM01094503">
    <property type="protein sequence ID" value="JAH14074.1"/>
    <property type="molecule type" value="Transcribed_RNA"/>
</dbReference>